<reference evidence="2 3" key="1">
    <citation type="journal article" date="2014" name="Genome Announc.">
        <title>Draft Genome Sequence of the Haloacid-Degrading Burkholderia caribensis Strain MBA4.</title>
        <authorList>
            <person name="Pan Y."/>
            <person name="Kong K.F."/>
            <person name="Tsang J.S."/>
        </authorList>
    </citation>
    <scope>NUCLEOTIDE SEQUENCE [LARGE SCALE GENOMIC DNA]</scope>
    <source>
        <strain evidence="2 3">MBA4</strain>
    </source>
</reference>
<evidence type="ECO:0000313" key="3">
    <source>
        <dbReference type="Proteomes" id="UP000019146"/>
    </source>
</evidence>
<evidence type="ECO:0000313" key="2">
    <source>
        <dbReference type="EMBL" id="ALL64811.1"/>
    </source>
</evidence>
<sequence length="89" mass="9707">MSTGLLQCVCKQCTDKKHGRDYGRCSVQGNAGKHQSQNDCAPSADEPGMSRNPLAAADPWREYRKPICVRLGSSRHVGCAFQHSAAARF</sequence>
<evidence type="ECO:0000256" key="1">
    <source>
        <dbReference type="SAM" id="MobiDB-lite"/>
    </source>
</evidence>
<name>A0A0P0R949_9BURK</name>
<gene>
    <name evidence="2" type="ORF">K788_0002318</name>
</gene>
<dbReference type="Proteomes" id="UP000019146">
    <property type="component" value="Chromosome 1"/>
</dbReference>
<feature type="compositionally biased region" description="Polar residues" evidence="1">
    <location>
        <begin position="28"/>
        <end position="40"/>
    </location>
</feature>
<feature type="region of interest" description="Disordered" evidence="1">
    <location>
        <begin position="28"/>
        <end position="56"/>
    </location>
</feature>
<protein>
    <submittedName>
        <fullName evidence="2">Uncharacterized protein</fullName>
    </submittedName>
</protein>
<accession>A0A0P0R949</accession>
<dbReference type="KEGG" id="bcai:K788_0002318"/>
<dbReference type="AlphaFoldDB" id="A0A0P0R949"/>
<organism evidence="2 3">
    <name type="scientific">Paraburkholderia caribensis MBA4</name>
    <dbReference type="NCBI Taxonomy" id="1323664"/>
    <lineage>
        <taxon>Bacteria</taxon>
        <taxon>Pseudomonadati</taxon>
        <taxon>Pseudomonadota</taxon>
        <taxon>Betaproteobacteria</taxon>
        <taxon>Burkholderiales</taxon>
        <taxon>Burkholderiaceae</taxon>
        <taxon>Paraburkholderia</taxon>
    </lineage>
</organism>
<proteinExistence type="predicted"/>
<dbReference type="EMBL" id="CP012746">
    <property type="protein sequence ID" value="ALL64811.1"/>
    <property type="molecule type" value="Genomic_DNA"/>
</dbReference>